<proteinExistence type="predicted"/>
<evidence type="ECO:0000313" key="1">
    <source>
        <dbReference type="EMBL" id="EAV40722.1"/>
    </source>
</evidence>
<name>A0P2R9_ROSAI</name>
<evidence type="ECO:0000313" key="2">
    <source>
        <dbReference type="Proteomes" id="UP000004848"/>
    </source>
</evidence>
<dbReference type="EMBL" id="AAUW01000027">
    <property type="protein sequence ID" value="EAV40722.1"/>
    <property type="molecule type" value="Genomic_DNA"/>
</dbReference>
<protein>
    <submittedName>
        <fullName evidence="1">Uncharacterized protein</fullName>
    </submittedName>
</protein>
<dbReference type="AlphaFoldDB" id="A0P2R9"/>
<gene>
    <name evidence="1" type="ORF">SIAM614_00732</name>
</gene>
<accession>A0P2R9</accession>
<sequence>MLPTACLIWRIDLPTASKKARLEFSIRC</sequence>
<organism evidence="1 2">
    <name type="scientific">Roseibium aggregatum (strain ATCC 25650 / DSM 13394 / JCM 20685 / NBRC 16684 / NCIMB 2208 / IAM 12614 / B1)</name>
    <name type="common">Stappia aggregata</name>
    <dbReference type="NCBI Taxonomy" id="384765"/>
    <lineage>
        <taxon>Bacteria</taxon>
        <taxon>Pseudomonadati</taxon>
        <taxon>Pseudomonadota</taxon>
        <taxon>Alphaproteobacteria</taxon>
        <taxon>Hyphomicrobiales</taxon>
        <taxon>Stappiaceae</taxon>
        <taxon>Roseibium</taxon>
    </lineage>
</organism>
<dbReference type="Proteomes" id="UP000004848">
    <property type="component" value="Unassembled WGS sequence"/>
</dbReference>
<comment type="caution">
    <text evidence="1">The sequence shown here is derived from an EMBL/GenBank/DDBJ whole genome shotgun (WGS) entry which is preliminary data.</text>
</comment>
<reference evidence="1 2" key="1">
    <citation type="submission" date="2006-05" db="EMBL/GenBank/DDBJ databases">
        <authorList>
            <person name="King G."/>
            <person name="Ferriera S."/>
            <person name="Johnson J."/>
            <person name="Kravitz S."/>
            <person name="Beeson K."/>
            <person name="Sutton G."/>
            <person name="Rogers Y.-H."/>
            <person name="Friedman R."/>
            <person name="Frazier M."/>
            <person name="Venter J.C."/>
        </authorList>
    </citation>
    <scope>NUCLEOTIDE SEQUENCE [LARGE SCALE GENOMIC DNA]</scope>
    <source>
        <strain evidence="2">ATCC 25650 / DSM 13394 / JCM 20685 / NBRC 16684 / NCIMB 2208 / IAM 12614 / B1</strain>
    </source>
</reference>